<dbReference type="Pfam" id="PF08937">
    <property type="entry name" value="ThsB_TIR"/>
    <property type="match status" value="1"/>
</dbReference>
<accession>M0I558</accession>
<keyword evidence="3" id="KW-1185">Reference proteome</keyword>
<gene>
    <name evidence="2" type="ORF">C441_12500</name>
</gene>
<sequence length="137" mass="15646">MSADRSGYDIFISHSWEYDSDYEGLVSLLEDKNHFSFRNYSVTQEEKVEGKSDAALKRHIKNKQIKPVSVVIVIAGMYSTYSDWIGKEVRIAEDLGKPILSVKPWGAERTSYIESKADAKVNWNKSSIVREIRDLSP</sequence>
<organism evidence="2 3">
    <name type="scientific">Haloferax sulfurifontis ATCC BAA-897</name>
    <dbReference type="NCBI Taxonomy" id="662480"/>
    <lineage>
        <taxon>Archaea</taxon>
        <taxon>Methanobacteriati</taxon>
        <taxon>Methanobacteriota</taxon>
        <taxon>Stenosarchaea group</taxon>
        <taxon>Halobacteria</taxon>
        <taxon>Halobacteriales</taxon>
        <taxon>Haloferacaceae</taxon>
        <taxon>Haloferax</taxon>
    </lineage>
</organism>
<dbReference type="Proteomes" id="UP000011508">
    <property type="component" value="Unassembled WGS sequence"/>
</dbReference>
<evidence type="ECO:0000313" key="2">
    <source>
        <dbReference type="EMBL" id="ELZ91153.1"/>
    </source>
</evidence>
<evidence type="ECO:0000259" key="1">
    <source>
        <dbReference type="Pfam" id="PF08937"/>
    </source>
</evidence>
<dbReference type="AlphaFoldDB" id="M0I558"/>
<dbReference type="SUPFAM" id="SSF52206">
    <property type="entry name" value="Hypothetical protein MTH538"/>
    <property type="match status" value="1"/>
</dbReference>
<dbReference type="InterPro" id="IPR015032">
    <property type="entry name" value="ThsB__TIR-like_domain"/>
</dbReference>
<protein>
    <recommendedName>
        <fullName evidence="1">Thoeris protein ThsB TIR-like domain-containing protein</fullName>
    </recommendedName>
</protein>
<proteinExistence type="predicted"/>
<reference evidence="2 3" key="1">
    <citation type="journal article" date="2014" name="PLoS Genet.">
        <title>Phylogenetically driven sequencing of extremely halophilic archaea reveals strategies for static and dynamic osmo-response.</title>
        <authorList>
            <person name="Becker E.A."/>
            <person name="Seitzer P.M."/>
            <person name="Tritt A."/>
            <person name="Larsen D."/>
            <person name="Krusor M."/>
            <person name="Yao A.I."/>
            <person name="Wu D."/>
            <person name="Madern D."/>
            <person name="Eisen J.A."/>
            <person name="Darling A.E."/>
            <person name="Facciotti M.T."/>
        </authorList>
    </citation>
    <scope>NUCLEOTIDE SEQUENCE [LARGE SCALE GENOMIC DNA]</scope>
    <source>
        <strain evidence="2 3">ATCC BAA-897</strain>
    </source>
</reference>
<evidence type="ECO:0000313" key="3">
    <source>
        <dbReference type="Proteomes" id="UP000011508"/>
    </source>
</evidence>
<dbReference type="InterPro" id="IPR036490">
    <property type="entry name" value="ThsB_TIR-like_sf"/>
</dbReference>
<dbReference type="EMBL" id="AOLM01000020">
    <property type="protein sequence ID" value="ELZ91153.1"/>
    <property type="molecule type" value="Genomic_DNA"/>
</dbReference>
<comment type="caution">
    <text evidence="2">The sequence shown here is derived from an EMBL/GenBank/DDBJ whole genome shotgun (WGS) entry which is preliminary data.</text>
</comment>
<feature type="domain" description="Thoeris protein ThsB TIR-like" evidence="1">
    <location>
        <begin position="11"/>
        <end position="108"/>
    </location>
</feature>
<name>M0I558_9EURY</name>
<dbReference type="Gene3D" id="3.40.50.9200">
    <property type="entry name" value="Hypothetical protein MTH538"/>
    <property type="match status" value="1"/>
</dbReference>